<dbReference type="Proteomes" id="UP000239735">
    <property type="component" value="Unassembled WGS sequence"/>
</dbReference>
<gene>
    <name evidence="2" type="ORF">SBA5_160024</name>
</gene>
<reference evidence="3" key="1">
    <citation type="submission" date="2018-02" db="EMBL/GenBank/DDBJ databases">
        <authorList>
            <person name="Hausmann B."/>
        </authorList>
    </citation>
    <scope>NUCLEOTIDE SEQUENCE [LARGE SCALE GENOMIC DNA]</scope>
    <source>
        <strain evidence="3">Peat soil MAG SbA5</strain>
    </source>
</reference>
<evidence type="ECO:0008006" key="4">
    <source>
        <dbReference type="Google" id="ProtNLM"/>
    </source>
</evidence>
<dbReference type="EMBL" id="OKRB01000068">
    <property type="protein sequence ID" value="SPE18540.1"/>
    <property type="molecule type" value="Genomic_DNA"/>
</dbReference>
<dbReference type="AlphaFoldDB" id="A0A2N9L5L2"/>
<feature type="signal peptide" evidence="1">
    <location>
        <begin position="1"/>
        <end position="23"/>
    </location>
</feature>
<feature type="chain" id="PRO_5014692752" description="Outer membrane protein beta-barrel domain-containing protein" evidence="1">
    <location>
        <begin position="24"/>
        <end position="296"/>
    </location>
</feature>
<keyword evidence="1" id="KW-0732">Signal</keyword>
<dbReference type="Gene3D" id="2.40.160.170">
    <property type="match status" value="1"/>
</dbReference>
<organism evidence="2 3">
    <name type="scientific">Candidatus Sulfuritelmatomonas gaucii</name>
    <dbReference type="NCBI Taxonomy" id="2043161"/>
    <lineage>
        <taxon>Bacteria</taxon>
        <taxon>Pseudomonadati</taxon>
        <taxon>Acidobacteriota</taxon>
        <taxon>Terriglobia</taxon>
        <taxon>Terriglobales</taxon>
        <taxon>Acidobacteriaceae</taxon>
        <taxon>Candidatus Sulfuritelmatomonas</taxon>
    </lineage>
</organism>
<name>A0A2N9L5L2_9BACT</name>
<evidence type="ECO:0000256" key="1">
    <source>
        <dbReference type="SAM" id="SignalP"/>
    </source>
</evidence>
<sequence>MRQPALFFALTLFAATASLPAQTTMSAVENPAPSAPASNGNAVTLVSPVAKAARLSPAPFSRLAFGGGVSSMGVNLQTAVLANRYMNLRGAGNLFNYSINNVPVSGFKANGKVNLAAAGASLDFYPFPNHGFRLSPGALLYNQNRVSALGLAAAGTSITIDGMTYYSETSDPLNASASLGLNPRKQAFTMTTGWGNMISRRGGHWSFPFEIGAAFVGAPTLTVVASGSACLDQAQTECSSITGSSQIATSFQSNLTAQVAKWKNDLSPFRYYPIASFGIGYNFGFHGEASPIARAR</sequence>
<protein>
    <recommendedName>
        <fullName evidence="4">Outer membrane protein beta-barrel domain-containing protein</fullName>
    </recommendedName>
</protein>
<accession>A0A2N9L5L2</accession>
<evidence type="ECO:0000313" key="2">
    <source>
        <dbReference type="EMBL" id="SPE18540.1"/>
    </source>
</evidence>
<evidence type="ECO:0000313" key="3">
    <source>
        <dbReference type="Proteomes" id="UP000239735"/>
    </source>
</evidence>
<dbReference type="OrthoDB" id="120519at2"/>
<proteinExistence type="predicted"/>